<proteinExistence type="inferred from homology"/>
<dbReference type="SUPFAM" id="SSF53067">
    <property type="entry name" value="Actin-like ATPase domain"/>
    <property type="match status" value="2"/>
</dbReference>
<protein>
    <submittedName>
        <fullName evidence="6">FGGY-family pentulose kinase</fullName>
    </submittedName>
</protein>
<gene>
    <name evidence="6" type="ORF">CCALI_00461</name>
</gene>
<evidence type="ECO:0000313" key="6">
    <source>
        <dbReference type="EMBL" id="CCW34295.1"/>
    </source>
</evidence>
<evidence type="ECO:0000259" key="5">
    <source>
        <dbReference type="Pfam" id="PF02782"/>
    </source>
</evidence>
<dbReference type="InterPro" id="IPR018485">
    <property type="entry name" value="FGGY_C"/>
</dbReference>
<sequence>MSDYVIGVDVGTGSARAGIFDLRGKLLAMAAEPIQIWRPRPLHVEQSSEDIWRAVSIAVRTCCQRAGCRPEEVRGISFDATCSLVVLGDQDRPLPVNFEGDANRNIIVWMDHRALAEAEEINAGHYEVLRYVGWKISPEMETPKLLWLKRHLPDTWQKARRFFDLADYLTYRATGNDTRSFCTVVCKWTYLGHSGENGTWDRNYFSAIGLEDVLERDLAGHVIRPMGSPLGKLLPQAAADLGLTTECRVGVGIIDAHAGGIGLLGAVWEEGEPLDPARLDTALAYIGGTSGCHMAVSQEPRFLQGVWGPYYSAMIPGMWLIEAGQSSAGSAIDQAVIDHANAPSLQAEAAERGCTPHEILNSYLLTQANDSHWALLSKDVHILPFYLGNRSPYADPHARAVLDGLTLDNSIHSQALRYLATIQGVCSVDYLVIKALNEAGFNIGTLFVTGGITKNPLWLQTLADATGLPCVLPAEEEAVLLGTAILAAVGSQAYPDVLTAMRAMCHRGRVVQPNLTLKPYYEARHRIVENLYQQQVAHRNLMKPFEADSA</sequence>
<dbReference type="InterPro" id="IPR043129">
    <property type="entry name" value="ATPase_NBD"/>
</dbReference>
<dbReference type="STRING" id="454171.CP488_00693"/>
<dbReference type="Proteomes" id="UP000014227">
    <property type="component" value="Chromosome I"/>
</dbReference>
<keyword evidence="2" id="KW-0808">Transferase</keyword>
<dbReference type="PANTHER" id="PTHR43435">
    <property type="entry name" value="RIBULOKINASE"/>
    <property type="match status" value="1"/>
</dbReference>
<evidence type="ECO:0000256" key="2">
    <source>
        <dbReference type="ARBA" id="ARBA00022679"/>
    </source>
</evidence>
<dbReference type="EMBL" id="HF951689">
    <property type="protein sequence ID" value="CCW34295.1"/>
    <property type="molecule type" value="Genomic_DNA"/>
</dbReference>
<dbReference type="eggNOG" id="COG1069">
    <property type="taxonomic scope" value="Bacteria"/>
</dbReference>
<dbReference type="RefSeq" id="WP_016481857.1">
    <property type="nucleotide sequence ID" value="NC_021487.1"/>
</dbReference>
<dbReference type="NCBIfam" id="TIGR01315">
    <property type="entry name" value="5C_CHO_kinase"/>
    <property type="match status" value="1"/>
</dbReference>
<feature type="domain" description="Carbohydrate kinase FGGY N-terminal" evidence="4">
    <location>
        <begin position="4"/>
        <end position="262"/>
    </location>
</feature>
<evidence type="ECO:0000256" key="1">
    <source>
        <dbReference type="ARBA" id="ARBA00009156"/>
    </source>
</evidence>
<evidence type="ECO:0000256" key="3">
    <source>
        <dbReference type="ARBA" id="ARBA00022777"/>
    </source>
</evidence>
<dbReference type="InterPro" id="IPR018484">
    <property type="entry name" value="FGGY_N"/>
</dbReference>
<evidence type="ECO:0000313" key="7">
    <source>
        <dbReference type="Proteomes" id="UP000014227"/>
    </source>
</evidence>
<organism evidence="6 7">
    <name type="scientific">Chthonomonas calidirosea (strain DSM 23976 / ICMP 18418 / T49)</name>
    <dbReference type="NCBI Taxonomy" id="1303518"/>
    <lineage>
        <taxon>Bacteria</taxon>
        <taxon>Bacillati</taxon>
        <taxon>Armatimonadota</taxon>
        <taxon>Chthonomonadia</taxon>
        <taxon>Chthonomonadales</taxon>
        <taxon>Chthonomonadaceae</taxon>
        <taxon>Chthonomonas</taxon>
    </lineage>
</organism>
<comment type="similarity">
    <text evidence="1">Belongs to the FGGY kinase family.</text>
</comment>
<dbReference type="InParanoid" id="S0ET94"/>
<dbReference type="GO" id="GO:0005737">
    <property type="term" value="C:cytoplasm"/>
    <property type="evidence" value="ECO:0007669"/>
    <property type="project" value="TreeGrafter"/>
</dbReference>
<dbReference type="CDD" id="cd07782">
    <property type="entry name" value="ASKHA_NBD_FGGY_D-RBK"/>
    <property type="match status" value="1"/>
</dbReference>
<keyword evidence="7" id="KW-1185">Reference proteome</keyword>
<name>S0ET94_CHTCT</name>
<dbReference type="InterPro" id="IPR000577">
    <property type="entry name" value="Carb_kinase_FGGY"/>
</dbReference>
<feature type="domain" description="Carbohydrate kinase FGGY C-terminal" evidence="5">
    <location>
        <begin position="284"/>
        <end position="490"/>
    </location>
</feature>
<dbReference type="Pfam" id="PF00370">
    <property type="entry name" value="FGGY_N"/>
    <property type="match status" value="1"/>
</dbReference>
<dbReference type="GO" id="GO:0019321">
    <property type="term" value="P:pentose metabolic process"/>
    <property type="evidence" value="ECO:0007669"/>
    <property type="project" value="TreeGrafter"/>
</dbReference>
<dbReference type="InterPro" id="IPR006003">
    <property type="entry name" value="FGGY_RbtK-like"/>
</dbReference>
<dbReference type="OrthoDB" id="9805576at2"/>
<dbReference type="KEGG" id="ccz:CCALI_00461"/>
<dbReference type="Gene3D" id="1.20.58.2240">
    <property type="match status" value="1"/>
</dbReference>
<dbReference type="HOGENOM" id="CLU_009281_10_2_0"/>
<evidence type="ECO:0000259" key="4">
    <source>
        <dbReference type="Pfam" id="PF00370"/>
    </source>
</evidence>
<dbReference type="AlphaFoldDB" id="S0ET94"/>
<accession>S0ET94</accession>
<dbReference type="FunCoup" id="S0ET94">
    <property type="interactions" value="202"/>
</dbReference>
<dbReference type="Pfam" id="PF02782">
    <property type="entry name" value="FGGY_C"/>
    <property type="match status" value="1"/>
</dbReference>
<dbReference type="GO" id="GO:0019150">
    <property type="term" value="F:D-ribulokinase activity"/>
    <property type="evidence" value="ECO:0007669"/>
    <property type="project" value="TreeGrafter"/>
</dbReference>
<reference evidence="7" key="1">
    <citation type="submission" date="2013-03" db="EMBL/GenBank/DDBJ databases">
        <title>Genome sequence of Chthonomonas calidirosea, the first sequenced genome from the Armatimonadetes phylum (formally candidate division OP10).</title>
        <authorList>
            <person name="Lee K.C.Y."/>
            <person name="Morgan X.C."/>
            <person name="Dunfield P.F."/>
            <person name="Tamas I."/>
            <person name="Houghton K.M."/>
            <person name="Vyssotski M."/>
            <person name="Ryan J.L.J."/>
            <person name="Lagutin K."/>
            <person name="McDonald I.R."/>
            <person name="Stott M.B."/>
        </authorList>
    </citation>
    <scope>NUCLEOTIDE SEQUENCE [LARGE SCALE GENOMIC DNA]</scope>
    <source>
        <strain evidence="7">DSM 23976 / ICMP 18418 / T49</strain>
    </source>
</reference>
<dbReference type="PIRSF" id="PIRSF000538">
    <property type="entry name" value="GlpK"/>
    <property type="match status" value="1"/>
</dbReference>
<keyword evidence="3 6" id="KW-0418">Kinase</keyword>
<dbReference type="Gene3D" id="3.30.420.40">
    <property type="match status" value="1"/>
</dbReference>
<dbReference type="PATRIC" id="fig|1303518.3.peg.466"/>
<dbReference type="PANTHER" id="PTHR43435:SF4">
    <property type="entry name" value="FGGY CARBOHYDRATE KINASE DOMAIN-CONTAINING PROTEIN"/>
    <property type="match status" value="1"/>
</dbReference>